<evidence type="ECO:0000259" key="1">
    <source>
        <dbReference type="PROSITE" id="PS51782"/>
    </source>
</evidence>
<dbReference type="Pfam" id="PF01476">
    <property type="entry name" value="LysM"/>
    <property type="match status" value="2"/>
</dbReference>
<dbReference type="Pfam" id="PF01551">
    <property type="entry name" value="Peptidase_M23"/>
    <property type="match status" value="1"/>
</dbReference>
<feature type="domain" description="LysM" evidence="1">
    <location>
        <begin position="182"/>
        <end position="225"/>
    </location>
</feature>
<gene>
    <name evidence="2" type="ORF">JOC74_000974</name>
</gene>
<accession>A0ABS4CTJ3</accession>
<evidence type="ECO:0000313" key="3">
    <source>
        <dbReference type="Proteomes" id="UP000674416"/>
    </source>
</evidence>
<dbReference type="SUPFAM" id="SSF54106">
    <property type="entry name" value="LysM domain"/>
    <property type="match status" value="2"/>
</dbReference>
<dbReference type="InterPro" id="IPR036779">
    <property type="entry name" value="LysM_dom_sf"/>
</dbReference>
<keyword evidence="2" id="KW-0378">Hydrolase</keyword>
<reference evidence="2 3" key="1">
    <citation type="submission" date="2021-01" db="EMBL/GenBank/DDBJ databases">
        <title>Genomic Encyclopedia of Type Strains, Phase IV (KMG-IV): sequencing the most valuable type-strain genomes for metagenomic binning, comparative biology and taxonomic classification.</title>
        <authorList>
            <person name="Goeker M."/>
        </authorList>
    </citation>
    <scope>NUCLEOTIDE SEQUENCE [LARGE SCALE GENOMIC DNA]</scope>
    <source>
        <strain evidence="2 3">DSM 103394</strain>
    </source>
</reference>
<dbReference type="Gene3D" id="3.10.350.10">
    <property type="entry name" value="LysM domain"/>
    <property type="match status" value="2"/>
</dbReference>
<sequence length="281" mass="31448">MKFCHAVSLLISGILLLCLVVRTPFAIAEESKGKDWIQPVKGELTDLFGTREGKHKGIDIAASEGEEIRAVDDGVVEKSYYSSSYGHVIFLAHEDGYETVYAHLSKRMYREGEKVKRGEVIGIIGNTGISTGTHLHFEVHRGNWTPDKRFAVDPLHMIKKDQFQEQTVPVQAKTSVNNKKLMDVTVKKGDTLWSIAKEHHSTVVELMKINELKSAAIAPGDKLFLSAHGESTRMYVVKKGDTLFSVAKKNGMSVQKLQRMNNLKTTVIHMNQKLYVITDPI</sequence>
<proteinExistence type="predicted"/>
<dbReference type="InterPro" id="IPR011055">
    <property type="entry name" value="Dup_hybrid_motif"/>
</dbReference>
<feature type="domain" description="LysM" evidence="1">
    <location>
        <begin position="233"/>
        <end position="276"/>
    </location>
</feature>
<dbReference type="SUPFAM" id="SSF51261">
    <property type="entry name" value="Duplicated hybrid motif"/>
    <property type="match status" value="1"/>
</dbReference>
<dbReference type="PROSITE" id="PS51782">
    <property type="entry name" value="LYSM"/>
    <property type="match status" value="2"/>
</dbReference>
<dbReference type="PANTHER" id="PTHR21666:SF270">
    <property type="entry name" value="MUREIN HYDROLASE ACTIVATOR ENVC"/>
    <property type="match status" value="1"/>
</dbReference>
<comment type="caution">
    <text evidence="2">The sequence shown here is derived from an EMBL/GenBank/DDBJ whole genome shotgun (WGS) entry which is preliminary data.</text>
</comment>
<organism evidence="2 3">
    <name type="scientific">Bacillus capparidis</name>
    <dbReference type="NCBI Taxonomy" id="1840411"/>
    <lineage>
        <taxon>Bacteria</taxon>
        <taxon>Bacillati</taxon>
        <taxon>Bacillota</taxon>
        <taxon>Bacilli</taxon>
        <taxon>Bacillales</taxon>
        <taxon>Bacillaceae</taxon>
        <taxon>Bacillus</taxon>
    </lineage>
</organism>
<dbReference type="InterPro" id="IPR018392">
    <property type="entry name" value="LysM"/>
</dbReference>
<name>A0ABS4CTJ3_9BACI</name>
<dbReference type="Gene3D" id="2.70.70.10">
    <property type="entry name" value="Glucose Permease (Domain IIA)"/>
    <property type="match status" value="1"/>
</dbReference>
<dbReference type="GO" id="GO:0016787">
    <property type="term" value="F:hydrolase activity"/>
    <property type="evidence" value="ECO:0007669"/>
    <property type="project" value="UniProtKB-KW"/>
</dbReference>
<dbReference type="InterPro" id="IPR050570">
    <property type="entry name" value="Cell_wall_metabolism_enzyme"/>
</dbReference>
<dbReference type="PANTHER" id="PTHR21666">
    <property type="entry name" value="PEPTIDASE-RELATED"/>
    <property type="match status" value="1"/>
</dbReference>
<dbReference type="CDD" id="cd00118">
    <property type="entry name" value="LysM"/>
    <property type="match status" value="2"/>
</dbReference>
<dbReference type="RefSeq" id="WP_245212791.1">
    <property type="nucleotide sequence ID" value="NZ_JAFDST010000001.1"/>
</dbReference>
<keyword evidence="3" id="KW-1185">Reference proteome</keyword>
<dbReference type="CDD" id="cd12797">
    <property type="entry name" value="M23_peptidase"/>
    <property type="match status" value="1"/>
</dbReference>
<dbReference type="SMART" id="SM00257">
    <property type="entry name" value="LysM"/>
    <property type="match status" value="2"/>
</dbReference>
<dbReference type="Proteomes" id="UP000674416">
    <property type="component" value="Unassembled WGS sequence"/>
</dbReference>
<dbReference type="EMBL" id="JAFDST010000001">
    <property type="protein sequence ID" value="MBP1080486.1"/>
    <property type="molecule type" value="Genomic_DNA"/>
</dbReference>
<dbReference type="InterPro" id="IPR016047">
    <property type="entry name" value="M23ase_b-sheet_dom"/>
</dbReference>
<protein>
    <submittedName>
        <fullName evidence="2">Murein DD-endopeptidase MepM/ murein hydrolase activator NlpD</fullName>
    </submittedName>
</protein>
<evidence type="ECO:0000313" key="2">
    <source>
        <dbReference type="EMBL" id="MBP1080486.1"/>
    </source>
</evidence>